<dbReference type="InterPro" id="IPR051275">
    <property type="entry name" value="Cell_adhesion_signaling"/>
</dbReference>
<dbReference type="InterPro" id="IPR003598">
    <property type="entry name" value="Ig_sub2"/>
</dbReference>
<evidence type="ECO:0000256" key="5">
    <source>
        <dbReference type="ARBA" id="ARBA00023319"/>
    </source>
</evidence>
<sequence length="134" mass="13626">LQLHHGGSYRCEAKVSNLLAGWQTSAPVPVAVQGVPVSGVSLMAQPPGGQVAEGDRLVLGCSVAAGTGPLAFSWHREGAAAPLATGPSYELRAVRHRDGGRYHCTATNGGTAADSPPLWVTVLGERDPVAPGAP</sequence>
<dbReference type="EMBL" id="VWZC01010480">
    <property type="protein sequence ID" value="NXF65967.1"/>
    <property type="molecule type" value="Genomic_DNA"/>
</dbReference>
<dbReference type="GO" id="GO:0005886">
    <property type="term" value="C:plasma membrane"/>
    <property type="evidence" value="ECO:0007669"/>
    <property type="project" value="TreeGrafter"/>
</dbReference>
<dbReference type="Proteomes" id="UP000542434">
    <property type="component" value="Unassembled WGS sequence"/>
</dbReference>
<comment type="subcellular location">
    <subcellularLocation>
        <location evidence="1">Membrane</location>
        <topology evidence="1">Single-pass type I membrane protein</topology>
    </subcellularLocation>
</comment>
<dbReference type="PANTHER" id="PTHR11640:SF164">
    <property type="entry name" value="MAM DOMAIN-CONTAINING GLYCOSYLPHOSPHATIDYLINOSITOL ANCHOR PROTEIN 1"/>
    <property type="match status" value="1"/>
</dbReference>
<feature type="non-terminal residue" evidence="7">
    <location>
        <position position="134"/>
    </location>
</feature>
<feature type="non-terminal residue" evidence="7">
    <location>
        <position position="1"/>
    </location>
</feature>
<dbReference type="PANTHER" id="PTHR11640">
    <property type="entry name" value="NEPHRIN"/>
    <property type="match status" value="1"/>
</dbReference>
<keyword evidence="8" id="KW-1185">Reference proteome</keyword>
<feature type="domain" description="Ig-like" evidence="6">
    <location>
        <begin position="36"/>
        <end position="121"/>
    </location>
</feature>
<dbReference type="GO" id="GO:0050839">
    <property type="term" value="F:cell adhesion molecule binding"/>
    <property type="evidence" value="ECO:0007669"/>
    <property type="project" value="TreeGrafter"/>
</dbReference>
<organism evidence="7 8">
    <name type="scientific">Ciccaba nigrolineata</name>
    <dbReference type="NCBI Taxonomy" id="1118524"/>
    <lineage>
        <taxon>Eukaryota</taxon>
        <taxon>Metazoa</taxon>
        <taxon>Chordata</taxon>
        <taxon>Craniata</taxon>
        <taxon>Vertebrata</taxon>
        <taxon>Euteleostomi</taxon>
        <taxon>Archelosauria</taxon>
        <taxon>Archosauria</taxon>
        <taxon>Dinosauria</taxon>
        <taxon>Saurischia</taxon>
        <taxon>Theropoda</taxon>
        <taxon>Coelurosauria</taxon>
        <taxon>Aves</taxon>
        <taxon>Neognathae</taxon>
        <taxon>Neoaves</taxon>
        <taxon>Telluraves</taxon>
        <taxon>Strigiformes</taxon>
        <taxon>Strigidae</taxon>
        <taxon>Ciccaba</taxon>
    </lineage>
</organism>
<dbReference type="SUPFAM" id="SSF48726">
    <property type="entry name" value="Immunoglobulin"/>
    <property type="match status" value="1"/>
</dbReference>
<dbReference type="GO" id="GO:0005911">
    <property type="term" value="C:cell-cell junction"/>
    <property type="evidence" value="ECO:0007669"/>
    <property type="project" value="TreeGrafter"/>
</dbReference>
<dbReference type="InterPro" id="IPR036179">
    <property type="entry name" value="Ig-like_dom_sf"/>
</dbReference>
<keyword evidence="2" id="KW-0472">Membrane</keyword>
<dbReference type="PROSITE" id="PS50835">
    <property type="entry name" value="IG_LIKE"/>
    <property type="match status" value="1"/>
</dbReference>
<dbReference type="SMART" id="SM00408">
    <property type="entry name" value="IGc2"/>
    <property type="match status" value="1"/>
</dbReference>
<evidence type="ECO:0000256" key="4">
    <source>
        <dbReference type="ARBA" id="ARBA00023180"/>
    </source>
</evidence>
<evidence type="ECO:0000256" key="2">
    <source>
        <dbReference type="ARBA" id="ARBA00023136"/>
    </source>
</evidence>
<dbReference type="AlphaFoldDB" id="A0A7K8VGW8"/>
<evidence type="ECO:0000256" key="3">
    <source>
        <dbReference type="ARBA" id="ARBA00023157"/>
    </source>
</evidence>
<dbReference type="Pfam" id="PF13927">
    <property type="entry name" value="Ig_3"/>
    <property type="match status" value="1"/>
</dbReference>
<dbReference type="InterPro" id="IPR007110">
    <property type="entry name" value="Ig-like_dom"/>
</dbReference>
<dbReference type="SMART" id="SM00409">
    <property type="entry name" value="IG"/>
    <property type="match status" value="1"/>
</dbReference>
<accession>A0A7K8VGW8</accession>
<proteinExistence type="predicted"/>
<comment type="caution">
    <text evidence="7">The sequence shown here is derived from an EMBL/GenBank/DDBJ whole genome shotgun (WGS) entry which is preliminary data.</text>
</comment>
<evidence type="ECO:0000313" key="7">
    <source>
        <dbReference type="EMBL" id="NXF65967.1"/>
    </source>
</evidence>
<name>A0A7K8VGW8_9STRI</name>
<protein>
    <submittedName>
        <fullName evidence="7">FCRL1 protein</fullName>
    </submittedName>
</protein>
<keyword evidence="4" id="KW-0325">Glycoprotein</keyword>
<evidence type="ECO:0000313" key="8">
    <source>
        <dbReference type="Proteomes" id="UP000542434"/>
    </source>
</evidence>
<reference evidence="7 8" key="1">
    <citation type="submission" date="2019-09" db="EMBL/GenBank/DDBJ databases">
        <title>Bird 10,000 Genomes (B10K) Project - Family phase.</title>
        <authorList>
            <person name="Zhang G."/>
        </authorList>
    </citation>
    <scope>NUCLEOTIDE SEQUENCE [LARGE SCALE GENOMIC DNA]</scope>
    <source>
        <strain evidence="7">B10K-DU-001-07</strain>
        <tissue evidence="7">Muscle</tissue>
    </source>
</reference>
<evidence type="ECO:0000259" key="6">
    <source>
        <dbReference type="PROSITE" id="PS50835"/>
    </source>
</evidence>
<dbReference type="Gene3D" id="2.60.40.10">
    <property type="entry name" value="Immunoglobulins"/>
    <property type="match status" value="1"/>
</dbReference>
<keyword evidence="5" id="KW-0393">Immunoglobulin domain</keyword>
<dbReference type="InterPro" id="IPR013783">
    <property type="entry name" value="Ig-like_fold"/>
</dbReference>
<keyword evidence="3" id="KW-1015">Disulfide bond</keyword>
<dbReference type="GO" id="GO:0098609">
    <property type="term" value="P:cell-cell adhesion"/>
    <property type="evidence" value="ECO:0007669"/>
    <property type="project" value="TreeGrafter"/>
</dbReference>
<dbReference type="InterPro" id="IPR003599">
    <property type="entry name" value="Ig_sub"/>
</dbReference>
<evidence type="ECO:0000256" key="1">
    <source>
        <dbReference type="ARBA" id="ARBA00004479"/>
    </source>
</evidence>
<gene>
    <name evidence="7" type="primary">Fcrl1</name>
    <name evidence="7" type="ORF">CICNIG_R15696</name>
</gene>